<reference evidence="2" key="1">
    <citation type="submission" date="2016-12" db="EMBL/GenBank/DDBJ databases">
        <authorList>
            <person name="Gaudriault S."/>
        </authorList>
    </citation>
    <scope>NUCLEOTIDE SEQUENCE [LARGE SCALE GENOMIC DNA]</scope>
    <source>
        <strain evidence="2">HGB1681 (deposited as PTA-6826 in the American Type Culture Collection)</strain>
    </source>
</reference>
<name>A0A1N6MUQ7_9GAMM</name>
<dbReference type="Proteomes" id="UP000196435">
    <property type="component" value="Unassembled WGS sequence"/>
</dbReference>
<protein>
    <submittedName>
        <fullName evidence="1">Uncharacterized protein</fullName>
    </submittedName>
</protein>
<dbReference type="EMBL" id="FTLG01000057">
    <property type="protein sequence ID" value="SIP72469.1"/>
    <property type="molecule type" value="Genomic_DNA"/>
</dbReference>
<evidence type="ECO:0000313" key="1">
    <source>
        <dbReference type="EMBL" id="SIP72469.1"/>
    </source>
</evidence>
<evidence type="ECO:0000313" key="2">
    <source>
        <dbReference type="Proteomes" id="UP000196435"/>
    </source>
</evidence>
<sequence>MATNAGDVNNEFRTLVDSTQLTQIMQIFFQEWHLFEFGKFHMFPRSTEQHIAPTKIR</sequence>
<accession>A0A1N6MUQ7</accession>
<organism evidence="1 2">
    <name type="scientific">Xenorhabdus innexi</name>
    <dbReference type="NCBI Taxonomy" id="290109"/>
    <lineage>
        <taxon>Bacteria</taxon>
        <taxon>Pseudomonadati</taxon>
        <taxon>Pseudomonadota</taxon>
        <taxon>Gammaproteobacteria</taxon>
        <taxon>Enterobacterales</taxon>
        <taxon>Morganellaceae</taxon>
        <taxon>Xenorhabdus</taxon>
    </lineage>
</organism>
<proteinExistence type="predicted"/>
<dbReference type="AlphaFoldDB" id="A0A1N6MUQ7"/>
<gene>
    <name evidence="1" type="ORF">XIS1_150017</name>
</gene>